<reference evidence="3" key="1">
    <citation type="submission" date="2022-09" db="EMBL/GenBank/DDBJ databases">
        <title>Tahibacter sp. nov., isolated from a fresh water.</title>
        <authorList>
            <person name="Baek J.H."/>
            <person name="Lee J.K."/>
            <person name="Kim J.M."/>
            <person name="Jeon C.O."/>
        </authorList>
    </citation>
    <scope>NUCLEOTIDE SEQUENCE</scope>
    <source>
        <strain evidence="3">W38</strain>
    </source>
</reference>
<organism evidence="3 4">
    <name type="scientific">Tahibacter amnicola</name>
    <dbReference type="NCBI Taxonomy" id="2976241"/>
    <lineage>
        <taxon>Bacteria</taxon>
        <taxon>Pseudomonadati</taxon>
        <taxon>Pseudomonadota</taxon>
        <taxon>Gammaproteobacteria</taxon>
        <taxon>Lysobacterales</taxon>
        <taxon>Rhodanobacteraceae</taxon>
        <taxon>Tahibacter</taxon>
    </lineage>
</organism>
<dbReference type="Gene3D" id="2.60.120.260">
    <property type="entry name" value="Galactose-binding domain-like"/>
    <property type="match status" value="1"/>
</dbReference>
<dbReference type="Pfam" id="PF00754">
    <property type="entry name" value="F5_F8_type_C"/>
    <property type="match status" value="1"/>
</dbReference>
<accession>A0ABY6BKZ1</accession>
<evidence type="ECO:0000313" key="4">
    <source>
        <dbReference type="Proteomes" id="UP001064632"/>
    </source>
</evidence>
<evidence type="ECO:0000259" key="2">
    <source>
        <dbReference type="PROSITE" id="PS50022"/>
    </source>
</evidence>
<dbReference type="Proteomes" id="UP001064632">
    <property type="component" value="Chromosome"/>
</dbReference>
<gene>
    <name evidence="3" type="ORF">N4264_11840</name>
</gene>
<dbReference type="SUPFAM" id="SSF49785">
    <property type="entry name" value="Galactose-binding domain-like"/>
    <property type="match status" value="1"/>
</dbReference>
<dbReference type="InterPro" id="IPR000421">
    <property type="entry name" value="FA58C"/>
</dbReference>
<protein>
    <submittedName>
        <fullName evidence="3">Discoidin domain-containing protein</fullName>
    </submittedName>
</protein>
<dbReference type="PROSITE" id="PS50022">
    <property type="entry name" value="FA58C_3"/>
    <property type="match status" value="1"/>
</dbReference>
<feature type="signal peptide" evidence="1">
    <location>
        <begin position="1"/>
        <end position="27"/>
    </location>
</feature>
<evidence type="ECO:0000256" key="1">
    <source>
        <dbReference type="SAM" id="SignalP"/>
    </source>
</evidence>
<dbReference type="EMBL" id="CP104694">
    <property type="protein sequence ID" value="UXI70291.1"/>
    <property type="molecule type" value="Genomic_DNA"/>
</dbReference>
<dbReference type="PROSITE" id="PS51318">
    <property type="entry name" value="TAT"/>
    <property type="match status" value="1"/>
</dbReference>
<dbReference type="InterPro" id="IPR006311">
    <property type="entry name" value="TAT_signal"/>
</dbReference>
<proteinExistence type="predicted"/>
<name>A0ABY6BKZ1_9GAMM</name>
<feature type="chain" id="PRO_5047037102" evidence="1">
    <location>
        <begin position="28"/>
        <end position="663"/>
    </location>
</feature>
<sequence length="663" mass="71437">MNSRTRTFPRRSILSLALAGCALSAGYASGLGASADTVPAVAAPSNTYVVVYRHGDAESGRSAAIQRSLARAGAALGKPVTRLRTLATGAELVQVEGAVSVDKVIAAFSADPAVASAEPDPITGCAGSAKEMGLRVVDSCATRRLSDTVDALAKAASTAARPQDRVIYLADAANRCMALQGAVDLAHRHGALVITDERSTCAGTLKVEAAAVAAVAQAAASTLERAPELQPDQLAGRLLAHAHRGTTDAIALLDTMAVSRDGAPRRVVPVASATASSNDGNVPANAIDGSFTTRWSALGDGQWLQLNLTARETVQAVNIAWHQGDRRQSRFDVEVSETGTAWQRVFSGTSSGTTLQHETVRFGPVPARFVRIVGHGNTLNMWNSVAEVTVDAGQVTDPGNDRFGVRMVYPTVAGGETWFMNMTNPNNDPRFDPDGSAPLVRNTDGSWRFQNDSDNDAARLDVKTTAGYDQDDVEDNHGVLATRGYMFSPRDWKNTEITGYVRLRDASDMSDAFTWYSRGGKHSNPKPFCEGSAYKGDLFFNGSVQTAKEQWHVNYDFRPSRPTPAVGPLKDKWVGFKVMTYNLAANRHVRMELWVDETNTNTWSKKYETTDTGGWGSQARTCRASVADQVITWGGPLAVYRWDNIRKVDFKNLSVREIQPPVQ</sequence>
<dbReference type="RefSeq" id="WP_261697242.1">
    <property type="nucleotide sequence ID" value="NZ_CP104694.1"/>
</dbReference>
<keyword evidence="4" id="KW-1185">Reference proteome</keyword>
<feature type="domain" description="F5/8 type C" evidence="2">
    <location>
        <begin position="251"/>
        <end position="372"/>
    </location>
</feature>
<keyword evidence="1" id="KW-0732">Signal</keyword>
<dbReference type="InterPro" id="IPR008979">
    <property type="entry name" value="Galactose-bd-like_sf"/>
</dbReference>
<evidence type="ECO:0000313" key="3">
    <source>
        <dbReference type="EMBL" id="UXI70291.1"/>
    </source>
</evidence>